<keyword evidence="1" id="KW-0805">Transcription regulation</keyword>
<dbReference type="EMBL" id="JBHLUD010000002">
    <property type="protein sequence ID" value="MFC0541631.1"/>
    <property type="molecule type" value="Genomic_DNA"/>
</dbReference>
<keyword evidence="5" id="KW-1185">Reference proteome</keyword>
<dbReference type="SMART" id="SM00342">
    <property type="entry name" value="HTH_ARAC"/>
    <property type="match status" value="1"/>
</dbReference>
<evidence type="ECO:0000256" key="2">
    <source>
        <dbReference type="ARBA" id="ARBA00023163"/>
    </source>
</evidence>
<dbReference type="InterPro" id="IPR052158">
    <property type="entry name" value="INH-QAR"/>
</dbReference>
<accession>A0ABV6MP43</accession>
<name>A0ABV6MP43_9PSEU</name>
<dbReference type="Gene3D" id="3.40.50.880">
    <property type="match status" value="1"/>
</dbReference>
<dbReference type="Pfam" id="PF12833">
    <property type="entry name" value="HTH_18"/>
    <property type="match status" value="1"/>
</dbReference>
<dbReference type="InterPro" id="IPR029062">
    <property type="entry name" value="Class_I_gatase-like"/>
</dbReference>
<gene>
    <name evidence="4" type="ORF">ACFFH7_09070</name>
</gene>
<dbReference type="Pfam" id="PF01965">
    <property type="entry name" value="DJ-1_PfpI"/>
    <property type="match status" value="1"/>
</dbReference>
<evidence type="ECO:0000313" key="4">
    <source>
        <dbReference type="EMBL" id="MFC0541631.1"/>
    </source>
</evidence>
<dbReference type="InterPro" id="IPR018060">
    <property type="entry name" value="HTH_AraC"/>
</dbReference>
<sequence>MVTRTVAVVAPAGASPLEIAIVQQVFGDRVLAAVNAPDRYDVVLCREVPATADTVVIPTIDDSLTCPPLLAALRAAHARKARLVAFGTGVFLLGHAGLLDGRRATTHWMHAQRLREQFRLSRLETGTAHVTAGSVHTSPGGLAAAQVTLHLLAMDIGATRADAVGRILSGLDVPSWEDATQLDLASLKAWLRDHLHEPLTLSRVAAHAYISERGLARKFRQAVGTSVFDWVNRERVARVRTMLESTDLLVSDIAGMVGFGSPETLRRNFEKYVGTTATDYRRIARVGSRTR</sequence>
<dbReference type="PANTHER" id="PTHR43130:SF3">
    <property type="entry name" value="HTH-TYPE TRANSCRIPTIONAL REGULATOR RV1931C"/>
    <property type="match status" value="1"/>
</dbReference>
<dbReference type="InterPro" id="IPR009057">
    <property type="entry name" value="Homeodomain-like_sf"/>
</dbReference>
<dbReference type="InterPro" id="IPR002818">
    <property type="entry name" value="DJ-1/PfpI"/>
</dbReference>
<dbReference type="SUPFAM" id="SSF52317">
    <property type="entry name" value="Class I glutamine amidotransferase-like"/>
    <property type="match status" value="1"/>
</dbReference>
<dbReference type="PROSITE" id="PS01124">
    <property type="entry name" value="HTH_ARAC_FAMILY_2"/>
    <property type="match status" value="1"/>
</dbReference>
<proteinExistence type="predicted"/>
<evidence type="ECO:0000256" key="1">
    <source>
        <dbReference type="ARBA" id="ARBA00023015"/>
    </source>
</evidence>
<dbReference type="SUPFAM" id="SSF46689">
    <property type="entry name" value="Homeodomain-like"/>
    <property type="match status" value="2"/>
</dbReference>
<reference evidence="4 5" key="1">
    <citation type="submission" date="2024-09" db="EMBL/GenBank/DDBJ databases">
        <authorList>
            <person name="Sun Q."/>
            <person name="Mori K."/>
        </authorList>
    </citation>
    <scope>NUCLEOTIDE SEQUENCE [LARGE SCALE GENOMIC DNA]</scope>
    <source>
        <strain evidence="4 5">TBRC 1432</strain>
    </source>
</reference>
<keyword evidence="2" id="KW-0804">Transcription</keyword>
<evidence type="ECO:0000313" key="5">
    <source>
        <dbReference type="Proteomes" id="UP001589810"/>
    </source>
</evidence>
<feature type="domain" description="HTH araC/xylS-type" evidence="3">
    <location>
        <begin position="185"/>
        <end position="283"/>
    </location>
</feature>
<organism evidence="4 5">
    <name type="scientific">Kutzneria chonburiensis</name>
    <dbReference type="NCBI Taxonomy" id="1483604"/>
    <lineage>
        <taxon>Bacteria</taxon>
        <taxon>Bacillati</taxon>
        <taxon>Actinomycetota</taxon>
        <taxon>Actinomycetes</taxon>
        <taxon>Pseudonocardiales</taxon>
        <taxon>Pseudonocardiaceae</taxon>
        <taxon>Kutzneria</taxon>
    </lineage>
</organism>
<protein>
    <submittedName>
        <fullName evidence="4">GlxA family transcriptional regulator</fullName>
    </submittedName>
</protein>
<dbReference type="Proteomes" id="UP001589810">
    <property type="component" value="Unassembled WGS sequence"/>
</dbReference>
<dbReference type="RefSeq" id="WP_273942340.1">
    <property type="nucleotide sequence ID" value="NZ_CP097263.1"/>
</dbReference>
<dbReference type="PANTHER" id="PTHR43130">
    <property type="entry name" value="ARAC-FAMILY TRANSCRIPTIONAL REGULATOR"/>
    <property type="match status" value="1"/>
</dbReference>
<evidence type="ECO:0000259" key="3">
    <source>
        <dbReference type="PROSITE" id="PS01124"/>
    </source>
</evidence>
<dbReference type="Gene3D" id="1.10.10.60">
    <property type="entry name" value="Homeodomain-like"/>
    <property type="match status" value="1"/>
</dbReference>
<comment type="caution">
    <text evidence="4">The sequence shown here is derived from an EMBL/GenBank/DDBJ whole genome shotgun (WGS) entry which is preliminary data.</text>
</comment>